<sequence length="880" mass="96778">MKLSKSRALLYSSVLSITLLSYGCSEGESRSGAKTHYLISAQSYHDQHQYRAALLETRNALKESPSNEAAELYAQIFLDIGQPKTAAEFIESYGAKSFELSALLVRAYLDLGKYISAEKTLKNFNSEELPNNQGKVLLAEALAGQNNYKQANELLNSVLSTDPTHLNALLLTLQIASIQQDPVTAQQAIIELKKHHNESPKALVVLARAATARKDFNEAEQLLMQSLRFVPDSDIMTPARASSLLLLIETLTNQGRYADAAPYSNALANANPNWQETQDRMANAIANLQSGDLEAAEKILMQILQDNPNQGRSAALLGIINLQKGDSEKASEYFADNIDPETAAPIFTGAAALAQLQQNQIDSALQMLETALEANPDNKRLLVLYGLAATRTQDLYQKGIEALQRAASQGEPDYRMHTTLADGYFNGKEIAKATGELEKAQAIAPDNIALRYHIAKRYLANGLIDNAKAFAQAQLKKDEKDAHNWIIQGLVASIDKNIDLANESFKKALSIDSKSYTANLYQALIATNQQNWKLATQGFTNAIASNPAQLAPYGGLLKSLVATESPNDVVTRFEALTRKNGDKTNAALIATDYLIQQNKTAEAQKKFETVNLAELKEQRSQASAVAEEIYINLIKLHVRDAANANDQKTAVAHLEQAQAQYPNNTRLLSLAAAYYLQYDKLAEAAALASKLRQLNENVYSTLISADILIKQNDYAQAISSLKSEWKREPNQDIALAIQKAALASNTDLDEDFLQSWEAAFPNQVQPHFYRANKAQQSGDIVLALKHYEKIIEINPNNVGALNNAAWFYFESDKLKRADELATKAVALAPNSAPVLDTAGWIKYNLNQAEAVALLKKAAELAPDNKEITTHYNTAKLHFNQ</sequence>
<dbReference type="Gene3D" id="1.25.40.10">
    <property type="entry name" value="Tetratricopeptide repeat domain"/>
    <property type="match status" value="6"/>
</dbReference>
<evidence type="ECO:0000313" key="3">
    <source>
        <dbReference type="Proteomes" id="UP001169760"/>
    </source>
</evidence>
<name>A0AAW7XCD1_9GAMM</name>
<dbReference type="PANTHER" id="PTHR12558">
    <property type="entry name" value="CELL DIVISION CYCLE 16,23,27"/>
    <property type="match status" value="1"/>
</dbReference>
<gene>
    <name evidence="2" type="ORF">Q4521_20565</name>
</gene>
<accession>A0AAW7XCD1</accession>
<dbReference type="Pfam" id="PF13431">
    <property type="entry name" value="TPR_17"/>
    <property type="match status" value="1"/>
</dbReference>
<dbReference type="Pfam" id="PF13432">
    <property type="entry name" value="TPR_16"/>
    <property type="match status" value="1"/>
</dbReference>
<dbReference type="PROSITE" id="PS51257">
    <property type="entry name" value="PROKAR_LIPOPROTEIN"/>
    <property type="match status" value="1"/>
</dbReference>
<feature type="repeat" description="TPR" evidence="1">
    <location>
        <begin position="764"/>
        <end position="797"/>
    </location>
</feature>
<dbReference type="PANTHER" id="PTHR12558:SF13">
    <property type="entry name" value="CELL DIVISION CYCLE PROTEIN 27 HOMOLOG"/>
    <property type="match status" value="1"/>
</dbReference>
<dbReference type="RefSeq" id="WP_303494163.1">
    <property type="nucleotide sequence ID" value="NZ_JAUOPB010000019.1"/>
</dbReference>
<dbReference type="Proteomes" id="UP001169760">
    <property type="component" value="Unassembled WGS sequence"/>
</dbReference>
<dbReference type="SMART" id="SM00028">
    <property type="entry name" value="TPR"/>
    <property type="match status" value="13"/>
</dbReference>
<dbReference type="InterPro" id="IPR011990">
    <property type="entry name" value="TPR-like_helical_dom_sf"/>
</dbReference>
<dbReference type="EMBL" id="JAUOPB010000019">
    <property type="protein sequence ID" value="MDO6424895.1"/>
    <property type="molecule type" value="Genomic_DNA"/>
</dbReference>
<reference evidence="2" key="1">
    <citation type="submission" date="2023-07" db="EMBL/GenBank/DDBJ databases">
        <title>Genome content predicts the carbon catabolic preferences of heterotrophic bacteria.</title>
        <authorList>
            <person name="Gralka M."/>
        </authorList>
    </citation>
    <scope>NUCLEOTIDE SEQUENCE</scope>
    <source>
        <strain evidence="2">I3M17_2</strain>
    </source>
</reference>
<dbReference type="Pfam" id="PF12895">
    <property type="entry name" value="ANAPC3"/>
    <property type="match status" value="1"/>
</dbReference>
<evidence type="ECO:0000256" key="1">
    <source>
        <dbReference type="PROSITE-ProRule" id="PRU00339"/>
    </source>
</evidence>
<dbReference type="AlphaFoldDB" id="A0AAW7XCD1"/>
<proteinExistence type="predicted"/>
<organism evidence="2 3">
    <name type="scientific">Saccharophagus degradans</name>
    <dbReference type="NCBI Taxonomy" id="86304"/>
    <lineage>
        <taxon>Bacteria</taxon>
        <taxon>Pseudomonadati</taxon>
        <taxon>Pseudomonadota</taxon>
        <taxon>Gammaproteobacteria</taxon>
        <taxon>Cellvibrionales</taxon>
        <taxon>Cellvibrionaceae</taxon>
        <taxon>Saccharophagus</taxon>
    </lineage>
</organism>
<dbReference type="SUPFAM" id="SSF48452">
    <property type="entry name" value="TPR-like"/>
    <property type="match status" value="4"/>
</dbReference>
<evidence type="ECO:0000313" key="2">
    <source>
        <dbReference type="EMBL" id="MDO6424895.1"/>
    </source>
</evidence>
<comment type="caution">
    <text evidence="2">The sequence shown here is derived from an EMBL/GenBank/DDBJ whole genome shotgun (WGS) entry which is preliminary data.</text>
</comment>
<dbReference type="InterPro" id="IPR019734">
    <property type="entry name" value="TPR_rpt"/>
</dbReference>
<keyword evidence="1" id="KW-0802">TPR repeat</keyword>
<protein>
    <submittedName>
        <fullName evidence="2">Tetratricopeptide repeat protein</fullName>
    </submittedName>
</protein>
<dbReference type="PROSITE" id="PS50005">
    <property type="entry name" value="TPR"/>
    <property type="match status" value="1"/>
</dbReference>